<reference evidence="1 2" key="1">
    <citation type="journal article" date="2016" name="Sci. Rep.">
        <title>The genome sequence of the outbreeding globe artichoke constructed de novo incorporating a phase-aware low-pass sequencing strategy of F1 progeny.</title>
        <authorList>
            <person name="Scaglione D."/>
            <person name="Reyes-Chin-Wo S."/>
            <person name="Acquadro A."/>
            <person name="Froenicke L."/>
            <person name="Portis E."/>
            <person name="Beitel C."/>
            <person name="Tirone M."/>
            <person name="Mauro R."/>
            <person name="Lo Monaco A."/>
            <person name="Mauromicale G."/>
            <person name="Faccioli P."/>
            <person name="Cattivelli L."/>
            <person name="Rieseberg L."/>
            <person name="Michelmore R."/>
            <person name="Lanteri S."/>
        </authorList>
    </citation>
    <scope>NUCLEOTIDE SEQUENCE [LARGE SCALE GENOMIC DNA]</scope>
    <source>
        <strain evidence="1">2C</strain>
    </source>
</reference>
<evidence type="ECO:0000313" key="2">
    <source>
        <dbReference type="Proteomes" id="UP000243975"/>
    </source>
</evidence>
<proteinExistence type="predicted"/>
<dbReference type="AlphaFoldDB" id="A0A118JTM7"/>
<protein>
    <submittedName>
        <fullName evidence="1">Uncharacterized protein</fullName>
    </submittedName>
</protein>
<keyword evidence="2" id="KW-1185">Reference proteome</keyword>
<dbReference type="EMBL" id="LEKV01005083">
    <property type="protein sequence ID" value="KVH91044.1"/>
    <property type="molecule type" value="Genomic_DNA"/>
</dbReference>
<evidence type="ECO:0000313" key="1">
    <source>
        <dbReference type="EMBL" id="KVH91044.1"/>
    </source>
</evidence>
<dbReference type="Gramene" id="KVH91044">
    <property type="protein sequence ID" value="KVH91044"/>
    <property type="gene ID" value="Ccrd_006941"/>
</dbReference>
<name>A0A118JTM7_CYNCS</name>
<sequence>MSCETLMASKDAPDRPFFVNPTAYSPDLPFHPSGNGVVGIPSPENKSFSCIENTQNGTHYTKGTGVLPWVFLSSNGPINGLFIPYFSKFPRVHVARISRILSTIFTGNHFINEVANSKVDLPEISLGNT</sequence>
<comment type="caution">
    <text evidence="1">The sequence shown here is derived from an EMBL/GenBank/DDBJ whole genome shotgun (WGS) entry which is preliminary data.</text>
</comment>
<gene>
    <name evidence="1" type="ORF">Ccrd_006941</name>
</gene>
<organism evidence="1 2">
    <name type="scientific">Cynara cardunculus var. scolymus</name>
    <name type="common">Globe artichoke</name>
    <name type="synonym">Cynara scolymus</name>
    <dbReference type="NCBI Taxonomy" id="59895"/>
    <lineage>
        <taxon>Eukaryota</taxon>
        <taxon>Viridiplantae</taxon>
        <taxon>Streptophyta</taxon>
        <taxon>Embryophyta</taxon>
        <taxon>Tracheophyta</taxon>
        <taxon>Spermatophyta</taxon>
        <taxon>Magnoliopsida</taxon>
        <taxon>eudicotyledons</taxon>
        <taxon>Gunneridae</taxon>
        <taxon>Pentapetalae</taxon>
        <taxon>asterids</taxon>
        <taxon>campanulids</taxon>
        <taxon>Asterales</taxon>
        <taxon>Asteraceae</taxon>
        <taxon>Carduoideae</taxon>
        <taxon>Cardueae</taxon>
        <taxon>Carduinae</taxon>
        <taxon>Cynara</taxon>
    </lineage>
</organism>
<dbReference type="Proteomes" id="UP000243975">
    <property type="component" value="Unassembled WGS sequence"/>
</dbReference>
<accession>A0A118JTM7</accession>